<organism evidence="3 4">
    <name type="scientific">Ficus carica</name>
    <name type="common">Common fig</name>
    <dbReference type="NCBI Taxonomy" id="3494"/>
    <lineage>
        <taxon>Eukaryota</taxon>
        <taxon>Viridiplantae</taxon>
        <taxon>Streptophyta</taxon>
        <taxon>Embryophyta</taxon>
        <taxon>Tracheophyta</taxon>
        <taxon>Spermatophyta</taxon>
        <taxon>Magnoliopsida</taxon>
        <taxon>eudicotyledons</taxon>
        <taxon>Gunneridae</taxon>
        <taxon>Pentapetalae</taxon>
        <taxon>rosids</taxon>
        <taxon>fabids</taxon>
        <taxon>Rosales</taxon>
        <taxon>Moraceae</taxon>
        <taxon>Ficeae</taxon>
        <taxon>Ficus</taxon>
    </lineage>
</organism>
<name>A0AA88CV55_FICCA</name>
<keyword evidence="1" id="KW-0808">Transferase</keyword>
<dbReference type="Pfam" id="PF02458">
    <property type="entry name" value="Transferase"/>
    <property type="match status" value="1"/>
</dbReference>
<dbReference type="PANTHER" id="PTHR31625">
    <property type="match status" value="1"/>
</dbReference>
<dbReference type="GO" id="GO:0016747">
    <property type="term" value="F:acyltransferase activity, transferring groups other than amino-acyl groups"/>
    <property type="evidence" value="ECO:0007669"/>
    <property type="project" value="UniProtKB-ARBA"/>
</dbReference>
<dbReference type="Proteomes" id="UP001187192">
    <property type="component" value="Unassembled WGS sequence"/>
</dbReference>
<evidence type="ECO:0000256" key="1">
    <source>
        <dbReference type="ARBA" id="ARBA00022679"/>
    </source>
</evidence>
<comment type="caution">
    <text evidence="3">The sequence shown here is derived from an EMBL/GenBank/DDBJ whole genome shotgun (WGS) entry which is preliminary data.</text>
</comment>
<dbReference type="InterPro" id="IPR023213">
    <property type="entry name" value="CAT-like_dom_sf"/>
</dbReference>
<sequence length="458" mass="51089">MAQPDSIKILEVCHVSPVPSNSPDPAKLADFSLPLTFLDTFCFKFPPVQCLFFYHLPNSDPSLMSSTLSKLKSSLSLTLQHYLPLAGTLTWPPNAPKPVVLYKSGNAVFLTVAESTDEHYFNHISGDHVRQPCESHPLVPDLNVNETSASIMALQITLFPEGGICVGVTGHHAFLDGKSTAMFMKSWAYICRENVPFLLPELTPFYNRNVVKDPIGLDMLYLNRWLARSSSKQKVFDHWSETHEPSDMVRGTFQMTRGDIEKLKKRVSNHIKISKLEYLSSFVVTIAHVLTCMVKAMSSSEGEFRESTKAYFVVGVDYRARLDPPVPLNYFGNCVGSHLGYVQERDCFEEDGLAIVAEKIRCLIKGLEKGVLEGAEDRLSKWGSLEPGAPMISITWSPKFGVYGIDFGLGRPKKIEIASINRKSISLLECRDGNEGIEVGLVLKKSEMDVFASLFRIN</sequence>
<dbReference type="Gene3D" id="3.30.559.10">
    <property type="entry name" value="Chloramphenicol acetyltransferase-like domain"/>
    <property type="match status" value="2"/>
</dbReference>
<evidence type="ECO:0000313" key="3">
    <source>
        <dbReference type="EMBL" id="GMN33040.1"/>
    </source>
</evidence>
<gene>
    <name evidence="3" type="ORF">TIFTF001_041825</name>
</gene>
<keyword evidence="4" id="KW-1185">Reference proteome</keyword>
<keyword evidence="2" id="KW-0012">Acyltransferase</keyword>
<evidence type="ECO:0000313" key="4">
    <source>
        <dbReference type="Proteomes" id="UP001187192"/>
    </source>
</evidence>
<dbReference type="AlphaFoldDB" id="A0AA88CV55"/>
<accession>A0AA88CV55</accession>
<protein>
    <submittedName>
        <fullName evidence="3">Uncharacterized protein</fullName>
    </submittedName>
</protein>
<dbReference type="InterPro" id="IPR051504">
    <property type="entry name" value="Plant_metabolite_acyltrans"/>
</dbReference>
<dbReference type="EMBL" id="BTGU01002033">
    <property type="protein sequence ID" value="GMN33040.1"/>
    <property type="molecule type" value="Genomic_DNA"/>
</dbReference>
<reference evidence="3" key="1">
    <citation type="submission" date="2023-07" db="EMBL/GenBank/DDBJ databases">
        <title>draft genome sequence of fig (Ficus carica).</title>
        <authorList>
            <person name="Takahashi T."/>
            <person name="Nishimura K."/>
        </authorList>
    </citation>
    <scope>NUCLEOTIDE SEQUENCE</scope>
</reference>
<evidence type="ECO:0000256" key="2">
    <source>
        <dbReference type="ARBA" id="ARBA00023315"/>
    </source>
</evidence>
<proteinExistence type="predicted"/>